<name>A0A8I0MZF0_9GAMM</name>
<dbReference type="AlphaFoldDB" id="A0A8I0MZF0"/>
<gene>
    <name evidence="2" type="ORF">PPEP_a3263</name>
</gene>
<dbReference type="Proteomes" id="UP000660708">
    <property type="component" value="Unassembled WGS sequence"/>
</dbReference>
<evidence type="ECO:0000313" key="2">
    <source>
        <dbReference type="EMBL" id="MBE0348147.1"/>
    </source>
</evidence>
<feature type="signal peptide" evidence="1">
    <location>
        <begin position="1"/>
        <end position="19"/>
    </location>
</feature>
<evidence type="ECO:0000256" key="1">
    <source>
        <dbReference type="SAM" id="SignalP"/>
    </source>
</evidence>
<proteinExistence type="predicted"/>
<dbReference type="RefSeq" id="WP_147389187.1">
    <property type="nucleotide sequence ID" value="NZ_AQHF01000030.1"/>
</dbReference>
<organism evidence="2 3">
    <name type="scientific">Pseudoalteromonas peptidolytica F12-50-A1</name>
    <dbReference type="NCBI Taxonomy" id="1315280"/>
    <lineage>
        <taxon>Bacteria</taxon>
        <taxon>Pseudomonadati</taxon>
        <taxon>Pseudomonadota</taxon>
        <taxon>Gammaproteobacteria</taxon>
        <taxon>Alteromonadales</taxon>
        <taxon>Pseudoalteromonadaceae</taxon>
        <taxon>Pseudoalteromonas</taxon>
    </lineage>
</organism>
<sequence>MKRIICALLVSSAAITAHANETKTITASFSGSDVIELGIDVAVGKVDLETYHGDTIEVEILVAPKDSDSWFSTPDVNDAELTSKSHADKLSLEVPSDDYELSWHVKVPQSVALDIEVGVGKIEVNALNNSAELEVGVGKIKVAAMASDFKQVSLDSGVGKTSMSGYPASNTAKKSMVGSKTDYSGAGRYAIDAEVGVGNISLIKK</sequence>
<evidence type="ECO:0000313" key="3">
    <source>
        <dbReference type="Proteomes" id="UP000660708"/>
    </source>
</evidence>
<comment type="caution">
    <text evidence="2">The sequence shown here is derived from an EMBL/GenBank/DDBJ whole genome shotgun (WGS) entry which is preliminary data.</text>
</comment>
<protein>
    <recommendedName>
        <fullName evidence="4">Adhesin domain-containing protein</fullName>
    </recommendedName>
</protein>
<reference evidence="2 3" key="1">
    <citation type="submission" date="2015-06" db="EMBL/GenBank/DDBJ databases">
        <title>Genome sequence of Pseudoalteromonas peptidolytica.</title>
        <authorList>
            <person name="Xie B.-B."/>
            <person name="Rong J.-C."/>
            <person name="Qin Q.-L."/>
            <person name="Zhang Y.-Z."/>
        </authorList>
    </citation>
    <scope>NUCLEOTIDE SEQUENCE [LARGE SCALE GENOMIC DNA]</scope>
    <source>
        <strain evidence="2 3">F12-50-A1</strain>
    </source>
</reference>
<evidence type="ECO:0008006" key="4">
    <source>
        <dbReference type="Google" id="ProtNLM"/>
    </source>
</evidence>
<keyword evidence="3" id="KW-1185">Reference proteome</keyword>
<keyword evidence="1" id="KW-0732">Signal</keyword>
<dbReference type="EMBL" id="AQHF01000030">
    <property type="protein sequence ID" value="MBE0348147.1"/>
    <property type="molecule type" value="Genomic_DNA"/>
</dbReference>
<feature type="chain" id="PRO_5034553155" description="Adhesin domain-containing protein" evidence="1">
    <location>
        <begin position="20"/>
        <end position="205"/>
    </location>
</feature>
<accession>A0A8I0MZF0</accession>